<evidence type="ECO:0000313" key="1">
    <source>
        <dbReference type="EMBL" id="RUQ63993.1"/>
    </source>
</evidence>
<organism evidence="1 2">
    <name type="scientific">Azospirillum doebereinerae</name>
    <dbReference type="NCBI Taxonomy" id="92933"/>
    <lineage>
        <taxon>Bacteria</taxon>
        <taxon>Pseudomonadati</taxon>
        <taxon>Pseudomonadota</taxon>
        <taxon>Alphaproteobacteria</taxon>
        <taxon>Rhodospirillales</taxon>
        <taxon>Azospirillaceae</taxon>
        <taxon>Azospirillum</taxon>
    </lineage>
</organism>
<name>A0A3S0VEL6_9PROT</name>
<dbReference type="EMBL" id="RZIJ01000031">
    <property type="protein sequence ID" value="RUQ63993.1"/>
    <property type="molecule type" value="Genomic_DNA"/>
</dbReference>
<dbReference type="Pfam" id="PF02831">
    <property type="entry name" value="gpW"/>
    <property type="match status" value="1"/>
</dbReference>
<protein>
    <submittedName>
        <fullName evidence="1">Phage tail protein</fullName>
    </submittedName>
</protein>
<dbReference type="AlphaFoldDB" id="A0A3S0VEL6"/>
<dbReference type="NCBIfam" id="NF047331">
    <property type="entry name" value="phage_HTJ"/>
    <property type="match status" value="1"/>
</dbReference>
<dbReference type="InterPro" id="IPR004174">
    <property type="entry name" value="GpW"/>
</dbReference>
<proteinExistence type="predicted"/>
<dbReference type="RefSeq" id="WP_127003823.1">
    <property type="nucleotide sequence ID" value="NZ_JBNPXW010000008.1"/>
</dbReference>
<dbReference type="OrthoDB" id="7307097at2"/>
<dbReference type="GO" id="GO:0019058">
    <property type="term" value="P:viral life cycle"/>
    <property type="evidence" value="ECO:0007669"/>
    <property type="project" value="InterPro"/>
</dbReference>
<keyword evidence="2" id="KW-1185">Reference proteome</keyword>
<dbReference type="SUPFAM" id="SSF64210">
    <property type="entry name" value="Head-to-tail joining protein W, gpW"/>
    <property type="match status" value="1"/>
</dbReference>
<dbReference type="Proteomes" id="UP000280346">
    <property type="component" value="Unassembled WGS sequence"/>
</dbReference>
<accession>A0A3S0VEL6</accession>
<evidence type="ECO:0000313" key="2">
    <source>
        <dbReference type="Proteomes" id="UP000280346"/>
    </source>
</evidence>
<comment type="caution">
    <text evidence="1">The sequence shown here is derived from an EMBL/GenBank/DDBJ whole genome shotgun (WGS) entry which is preliminary data.</text>
</comment>
<dbReference type="Gene3D" id="3.30.1580.10">
    <property type="entry name" value="Head-to-tail joining protein W"/>
    <property type="match status" value="1"/>
</dbReference>
<dbReference type="InterPro" id="IPR036626">
    <property type="entry name" value="GpW_sf"/>
</dbReference>
<sequence>MTDLATLESWLTEARTAQHALRLGRQTVTVRFGDRAVEYAPANLAQLTSYIGSLERQIAAAKGLRGPQVSPFVRVLG</sequence>
<reference evidence="1 2" key="1">
    <citation type="submission" date="2018-12" db="EMBL/GenBank/DDBJ databases">
        <authorList>
            <person name="Yang Y."/>
        </authorList>
    </citation>
    <scope>NUCLEOTIDE SEQUENCE [LARGE SCALE GENOMIC DNA]</scope>
    <source>
        <strain evidence="1 2">GSF71</strain>
    </source>
</reference>
<gene>
    <name evidence="1" type="ORF">EJ913_27095</name>
</gene>